<dbReference type="PANTHER" id="PTHR42188">
    <property type="entry name" value="23S RRNA-SPECIFIC ENDONUCLEASE VAPC20"/>
    <property type="match status" value="1"/>
</dbReference>
<protein>
    <submittedName>
        <fullName evidence="2">PIN domain-containing protein</fullName>
    </submittedName>
</protein>
<sequence length="142" mass="16795">MNNRIFIDTWGWLTLNDAGERQHEQVAELYHNLIAEKTLIYTTTFVLDETFTLFFKRLNSYQAKQAMLQLSNAFKTEQFHLIQINETRFNQTQILRLKYIDKPKISFADLSSMVVMQEFNIQHILTEDSHFIQVGLGFECKP</sequence>
<dbReference type="SUPFAM" id="SSF88723">
    <property type="entry name" value="PIN domain-like"/>
    <property type="match status" value="1"/>
</dbReference>
<proteinExistence type="predicted"/>
<dbReference type="InterPro" id="IPR039018">
    <property type="entry name" value="VapC20-like"/>
</dbReference>
<dbReference type="Gene3D" id="3.40.50.1010">
    <property type="entry name" value="5'-nuclease"/>
    <property type="match status" value="1"/>
</dbReference>
<evidence type="ECO:0000313" key="2">
    <source>
        <dbReference type="EMBL" id="UXE62564.1"/>
    </source>
</evidence>
<dbReference type="AlphaFoldDB" id="A0A977KZ16"/>
<accession>A0A977KZ16</accession>
<evidence type="ECO:0000259" key="1">
    <source>
        <dbReference type="Pfam" id="PF01850"/>
    </source>
</evidence>
<dbReference type="Pfam" id="PF01850">
    <property type="entry name" value="PIN"/>
    <property type="match status" value="1"/>
</dbReference>
<dbReference type="InterPro" id="IPR029060">
    <property type="entry name" value="PIN-like_dom_sf"/>
</dbReference>
<dbReference type="Proteomes" id="UP001065613">
    <property type="component" value="Chromosome"/>
</dbReference>
<feature type="domain" description="PIN" evidence="1">
    <location>
        <begin position="5"/>
        <end position="134"/>
    </location>
</feature>
<dbReference type="PANTHER" id="PTHR42188:SF1">
    <property type="entry name" value="23S RRNA-SPECIFIC ENDONUCLEASE VAPC20"/>
    <property type="match status" value="1"/>
</dbReference>
<dbReference type="GO" id="GO:0004521">
    <property type="term" value="F:RNA endonuclease activity"/>
    <property type="evidence" value="ECO:0007669"/>
    <property type="project" value="InterPro"/>
</dbReference>
<gene>
    <name evidence="2" type="ORF">KA717_07335</name>
</gene>
<organism evidence="2">
    <name type="scientific">Woronichinia naegeliana WA131</name>
    <dbReference type="NCBI Taxonomy" id="2824559"/>
    <lineage>
        <taxon>Bacteria</taxon>
        <taxon>Bacillati</taxon>
        <taxon>Cyanobacteriota</taxon>
        <taxon>Cyanophyceae</taxon>
        <taxon>Synechococcales</taxon>
        <taxon>Coelosphaeriaceae</taxon>
        <taxon>Woronichinia</taxon>
    </lineage>
</organism>
<dbReference type="KEGG" id="wna:KA717_07335"/>
<dbReference type="InterPro" id="IPR002716">
    <property type="entry name" value="PIN_dom"/>
</dbReference>
<name>A0A977KZ16_9CYAN</name>
<dbReference type="EMBL" id="CP073041">
    <property type="protein sequence ID" value="UXE62564.1"/>
    <property type="molecule type" value="Genomic_DNA"/>
</dbReference>
<reference evidence="2" key="1">
    <citation type="submission" date="2021-04" db="EMBL/GenBank/DDBJ databases">
        <title>Genome sequence of Woronichinia naegeliana from Washington state freshwater lake bloom.</title>
        <authorList>
            <person name="Dreher T.W."/>
        </authorList>
    </citation>
    <scope>NUCLEOTIDE SEQUENCE</scope>
    <source>
        <strain evidence="2">WA131</strain>
    </source>
</reference>
<dbReference type="GO" id="GO:0016075">
    <property type="term" value="P:rRNA catabolic process"/>
    <property type="evidence" value="ECO:0007669"/>
    <property type="project" value="TreeGrafter"/>
</dbReference>